<proteinExistence type="predicted"/>
<dbReference type="Proteomes" id="UP000285324">
    <property type="component" value="Unassembled WGS sequence"/>
</dbReference>
<sequence length="99" mass="10702">MLLIAELDDAEVDAHRGNIASIQKQIRSKQSPTPPFIYGCIAAAVAWYFQATHPVIVVAAVSAASLGILARSIDLAILEARLQGEQTRLAIRIAMSRFT</sequence>
<gene>
    <name evidence="1" type="ORF">DY367_27890</name>
</gene>
<accession>A0A424W542</accession>
<organism evidence="1 2">
    <name type="scientific">Alcaligenes xylosoxydans xylosoxydans</name>
    <name type="common">Achromobacter xylosoxidans</name>
    <dbReference type="NCBI Taxonomy" id="85698"/>
    <lineage>
        <taxon>Bacteria</taxon>
        <taxon>Pseudomonadati</taxon>
        <taxon>Pseudomonadota</taxon>
        <taxon>Betaproteobacteria</taxon>
        <taxon>Burkholderiales</taxon>
        <taxon>Alcaligenaceae</taxon>
        <taxon>Achromobacter</taxon>
    </lineage>
</organism>
<evidence type="ECO:0000313" key="2">
    <source>
        <dbReference type="Proteomes" id="UP000285324"/>
    </source>
</evidence>
<name>A0A424W542_ALCXX</name>
<dbReference type="AlphaFoldDB" id="A0A424W542"/>
<protein>
    <submittedName>
        <fullName evidence="1">Uncharacterized protein</fullName>
    </submittedName>
</protein>
<dbReference type="RefSeq" id="WP_118934441.1">
    <property type="nucleotide sequence ID" value="NZ_CP061008.1"/>
</dbReference>
<evidence type="ECO:0000313" key="1">
    <source>
        <dbReference type="EMBL" id="RPJ88432.1"/>
    </source>
</evidence>
<reference evidence="1 2" key="1">
    <citation type="submission" date="2018-08" db="EMBL/GenBank/DDBJ databases">
        <title>Achromobacter xylosoxidans Genome sequencing and assembly.</title>
        <authorList>
            <person name="Wang R."/>
            <person name="Rensing C."/>
            <person name="Li Y."/>
        </authorList>
    </citation>
    <scope>NUCLEOTIDE SEQUENCE [LARGE SCALE GENOMIC DNA]</scope>
    <source>
        <strain evidence="1 2">GD003A</strain>
    </source>
</reference>
<comment type="caution">
    <text evidence="1">The sequence shown here is derived from an EMBL/GenBank/DDBJ whole genome shotgun (WGS) entry which is preliminary data.</text>
</comment>
<dbReference type="EMBL" id="QVXO01000065">
    <property type="protein sequence ID" value="RPJ88432.1"/>
    <property type="molecule type" value="Genomic_DNA"/>
</dbReference>